<dbReference type="RefSeq" id="WP_034372759.1">
    <property type="nucleotide sequence ID" value="NZ_KN323183.1"/>
</dbReference>
<evidence type="ECO:0000313" key="2">
    <source>
        <dbReference type="EMBL" id="KDS92908.1"/>
    </source>
</evidence>
<dbReference type="EMBL" id="JDRS01000014">
    <property type="protein sequence ID" value="KDS92908.1"/>
    <property type="molecule type" value="Genomic_DNA"/>
</dbReference>
<evidence type="ECO:0000313" key="3">
    <source>
        <dbReference type="Proteomes" id="UP000030182"/>
    </source>
</evidence>
<feature type="signal peptide" evidence="1">
    <location>
        <begin position="1"/>
        <end position="21"/>
    </location>
</feature>
<sequence>MKKEIVAGVLLCATMSLSLSACSLDGIYNECGEEQRSELLELEKLIAESGVAEQFSLNDYNCEEWGGFNLTFKMVDKTTFESRVRDTWGCKPEELPGDYAECSLSGHRFWVSISEMDPTSAMVGIY</sequence>
<dbReference type="PROSITE" id="PS51257">
    <property type="entry name" value="PROKAR_LIPOPROTEIN"/>
    <property type="match status" value="1"/>
</dbReference>
<protein>
    <recommendedName>
        <fullName evidence="4">Lipoprotein</fullName>
    </recommendedName>
</protein>
<evidence type="ECO:0008006" key="4">
    <source>
        <dbReference type="Google" id="ProtNLM"/>
    </source>
</evidence>
<reference evidence="2 3" key="1">
    <citation type="submission" date="2014-01" db="EMBL/GenBank/DDBJ databases">
        <title>Draft genome sequence of the multidrug-resistant clinical isolate Dermabacter hominis 1368.</title>
        <authorList>
            <person name="Albersmeier A."/>
            <person name="Bomholt C."/>
            <person name="Glaub A."/>
            <person name="Ruckert C."/>
            <person name="Soriano F."/>
            <person name="Fernandez-Natal I."/>
            <person name="Tauch A."/>
        </authorList>
    </citation>
    <scope>NUCLEOTIDE SEQUENCE [LARGE SCALE GENOMIC DNA]</scope>
    <source>
        <strain evidence="2 3">1368</strain>
    </source>
</reference>
<organism evidence="2 3">
    <name type="scientific">Dermabacter hominis 1368</name>
    <dbReference type="NCBI Taxonomy" id="1450519"/>
    <lineage>
        <taxon>Bacteria</taxon>
        <taxon>Bacillati</taxon>
        <taxon>Actinomycetota</taxon>
        <taxon>Actinomycetes</taxon>
        <taxon>Micrococcales</taxon>
        <taxon>Dermabacteraceae</taxon>
        <taxon>Dermabacter</taxon>
    </lineage>
</organism>
<name>A0ABR4SJU7_9MICO</name>
<dbReference type="Proteomes" id="UP000030182">
    <property type="component" value="Unassembled WGS sequence"/>
</dbReference>
<feature type="chain" id="PRO_5046578056" description="Lipoprotein" evidence="1">
    <location>
        <begin position="22"/>
        <end position="126"/>
    </location>
</feature>
<keyword evidence="1" id="KW-0732">Signal</keyword>
<comment type="caution">
    <text evidence="2">The sequence shown here is derived from an EMBL/GenBank/DDBJ whole genome shotgun (WGS) entry which is preliminary data.</text>
</comment>
<proteinExistence type="predicted"/>
<evidence type="ECO:0000256" key="1">
    <source>
        <dbReference type="SAM" id="SignalP"/>
    </source>
</evidence>
<keyword evidence="3" id="KW-1185">Reference proteome</keyword>
<gene>
    <name evidence="2" type="ORF">DHOM_08570</name>
</gene>
<accession>A0ABR4SJU7</accession>